<accession>A0AAW1UY08</accession>
<dbReference type="PROSITE" id="PS50199">
    <property type="entry name" value="ZF_RANBP2_2"/>
    <property type="match status" value="1"/>
</dbReference>
<evidence type="ECO:0000256" key="5">
    <source>
        <dbReference type="SAM" id="Coils"/>
    </source>
</evidence>
<feature type="compositionally biased region" description="Polar residues" evidence="6">
    <location>
        <begin position="323"/>
        <end position="340"/>
    </location>
</feature>
<feature type="compositionally biased region" description="Basic residues" evidence="6">
    <location>
        <begin position="105"/>
        <end position="118"/>
    </location>
</feature>
<evidence type="ECO:0000256" key="3">
    <source>
        <dbReference type="ARBA" id="ARBA00022833"/>
    </source>
</evidence>
<dbReference type="PROSITE" id="PS01358">
    <property type="entry name" value="ZF_RANBP2_1"/>
    <property type="match status" value="1"/>
</dbReference>
<feature type="region of interest" description="Disordered" evidence="6">
    <location>
        <begin position="321"/>
        <end position="379"/>
    </location>
</feature>
<evidence type="ECO:0000313" key="8">
    <source>
        <dbReference type="EMBL" id="KAK9885382.1"/>
    </source>
</evidence>
<keyword evidence="3" id="KW-0862">Zinc</keyword>
<dbReference type="Gene3D" id="1.10.8.10">
    <property type="entry name" value="DNA helicase RuvA subunit, C-terminal domain"/>
    <property type="match status" value="1"/>
</dbReference>
<dbReference type="SMART" id="SM00547">
    <property type="entry name" value="ZnF_RBZ"/>
    <property type="match status" value="1"/>
</dbReference>
<organism evidence="8 9">
    <name type="scientific">Henosepilachna vigintioctopunctata</name>
    <dbReference type="NCBI Taxonomy" id="420089"/>
    <lineage>
        <taxon>Eukaryota</taxon>
        <taxon>Metazoa</taxon>
        <taxon>Ecdysozoa</taxon>
        <taxon>Arthropoda</taxon>
        <taxon>Hexapoda</taxon>
        <taxon>Insecta</taxon>
        <taxon>Pterygota</taxon>
        <taxon>Neoptera</taxon>
        <taxon>Endopterygota</taxon>
        <taxon>Coleoptera</taxon>
        <taxon>Polyphaga</taxon>
        <taxon>Cucujiformia</taxon>
        <taxon>Coccinelloidea</taxon>
        <taxon>Coccinellidae</taxon>
        <taxon>Epilachninae</taxon>
        <taxon>Epilachnini</taxon>
        <taxon>Henosepilachna</taxon>
    </lineage>
</organism>
<evidence type="ECO:0000259" key="7">
    <source>
        <dbReference type="PROSITE" id="PS50199"/>
    </source>
</evidence>
<feature type="compositionally biased region" description="Basic and acidic residues" evidence="6">
    <location>
        <begin position="186"/>
        <end position="205"/>
    </location>
</feature>
<evidence type="ECO:0000256" key="6">
    <source>
        <dbReference type="SAM" id="MobiDB-lite"/>
    </source>
</evidence>
<feature type="compositionally biased region" description="Polar residues" evidence="6">
    <location>
        <begin position="210"/>
        <end position="229"/>
    </location>
</feature>
<evidence type="ECO:0000256" key="4">
    <source>
        <dbReference type="PROSITE-ProRule" id="PRU00322"/>
    </source>
</evidence>
<dbReference type="PANTHER" id="PTHR46253:SF1">
    <property type="entry name" value="TAB2"/>
    <property type="match status" value="1"/>
</dbReference>
<dbReference type="AlphaFoldDB" id="A0AAW1UY08"/>
<dbReference type="SUPFAM" id="SSF90209">
    <property type="entry name" value="Ran binding protein zinc finger-like"/>
    <property type="match status" value="1"/>
</dbReference>
<evidence type="ECO:0000256" key="2">
    <source>
        <dbReference type="ARBA" id="ARBA00022771"/>
    </source>
</evidence>
<evidence type="ECO:0000256" key="1">
    <source>
        <dbReference type="ARBA" id="ARBA00022723"/>
    </source>
</evidence>
<feature type="compositionally biased region" description="Basic and acidic residues" evidence="6">
    <location>
        <begin position="119"/>
        <end position="129"/>
    </location>
</feature>
<feature type="compositionally biased region" description="Low complexity" evidence="6">
    <location>
        <begin position="130"/>
        <end position="139"/>
    </location>
</feature>
<keyword evidence="9" id="KW-1185">Reference proteome</keyword>
<protein>
    <recommendedName>
        <fullName evidence="7">RanBP2-type domain-containing protein</fullName>
    </recommendedName>
</protein>
<dbReference type="EMBL" id="JARQZJ010000095">
    <property type="protein sequence ID" value="KAK9885382.1"/>
    <property type="molecule type" value="Genomic_DNA"/>
</dbReference>
<sequence>MFGGLERRRSSNVRFKQLFHELKQQFPDISDEVIANCIIEHTSTNNVKKNSKLIEALKASANCRSSSEEPMGRSSSQCEVPTLEQLNAPGSVVDTLGTSTNSSSPRRKSSKSYKHHQKRSNEDKSEKPIESLSESSPESEVADKKRERRSKLSNLLKKSTKIARLPSKSERDYTKRHLSKLSYLQSKKEQEEYSSSRETTPHSDQEETEVFQTVSALRQQFESSNDTLNKSVPPRRRSKSSTPPTGSDMNQIATYQPTDSQTVSPKRPTTLALNTTKPDARGWRNNLQPSEKCKNLPKLLNANLLSDKPPISPVHNKKLVSAKSKNVSTPNQDVKTAHSPNSDKNDLPSAAKDCTGARKKETVSTPTQTTDTLLGDVGNGGVNLSLNVNCSMDVIRSPVTSRRTSTLQVTPETPWGPQEPTSPRSYTSVNLTLRPPSSTPQPPIDITSQNASLTYSTSSFDSQKGLQSRLQITVGPSGGNVIASRVSPRSCDITDCAVNKLDAPVVGSPNGMMETKEPAVIVRQQARIEKLRIELTNEKTRLVVLKREVSDLEKKTGQSFAEVQRRELKHKINHLRYQCQKLVQDLNDFSEPEFYNNLYRGQALDENGNRLRPRFSLSQPRLLPHQDHDGPMWSCHLCTFLNHPEMTKCEQCEMARLIHVSAAPGDNIHIHVTPRMTSRIVRSWLL</sequence>
<proteinExistence type="predicted"/>
<dbReference type="InterPro" id="IPR001876">
    <property type="entry name" value="Znf_RanBP2"/>
</dbReference>
<feature type="domain" description="RanBP2-type" evidence="7">
    <location>
        <begin position="628"/>
        <end position="658"/>
    </location>
</feature>
<feature type="coiled-coil region" evidence="5">
    <location>
        <begin position="521"/>
        <end position="555"/>
    </location>
</feature>
<gene>
    <name evidence="8" type="ORF">WA026_010881</name>
</gene>
<comment type="caution">
    <text evidence="8">The sequence shown here is derived from an EMBL/GenBank/DDBJ whole genome shotgun (WGS) entry which is preliminary data.</text>
</comment>
<dbReference type="InterPro" id="IPR036443">
    <property type="entry name" value="Znf_RanBP2_sf"/>
</dbReference>
<dbReference type="PANTHER" id="PTHR46253">
    <property type="entry name" value="TGF-BETA-ACTIVATED KINASE 1 AND MAP3K7-BINDING PROTEIN TAB"/>
    <property type="match status" value="1"/>
</dbReference>
<dbReference type="Gene3D" id="2.30.30.380">
    <property type="entry name" value="Zn-finger domain of Sec23/24"/>
    <property type="match status" value="1"/>
</dbReference>
<feature type="compositionally biased region" description="Polar residues" evidence="6">
    <location>
        <begin position="363"/>
        <end position="372"/>
    </location>
</feature>
<name>A0AAW1UY08_9CUCU</name>
<reference evidence="8 9" key="1">
    <citation type="submission" date="2023-03" db="EMBL/GenBank/DDBJ databases">
        <title>Genome insight into feeding habits of ladybird beetles.</title>
        <authorList>
            <person name="Li H.-S."/>
            <person name="Huang Y.-H."/>
            <person name="Pang H."/>
        </authorList>
    </citation>
    <scope>NUCLEOTIDE SEQUENCE [LARGE SCALE GENOMIC DNA]</scope>
    <source>
        <strain evidence="8">SYSU_2023b</strain>
        <tissue evidence="8">Whole body</tissue>
    </source>
</reference>
<keyword evidence="2 4" id="KW-0863">Zinc-finger</keyword>
<keyword evidence="5" id="KW-0175">Coiled coil</keyword>
<keyword evidence="1" id="KW-0479">Metal-binding</keyword>
<feature type="compositionally biased region" description="Polar residues" evidence="6">
    <location>
        <begin position="247"/>
        <end position="264"/>
    </location>
</feature>
<evidence type="ECO:0000313" key="9">
    <source>
        <dbReference type="Proteomes" id="UP001431783"/>
    </source>
</evidence>
<dbReference type="Proteomes" id="UP001431783">
    <property type="component" value="Unassembled WGS sequence"/>
</dbReference>
<feature type="region of interest" description="Disordered" evidence="6">
    <location>
        <begin position="399"/>
        <end position="426"/>
    </location>
</feature>
<feature type="region of interest" description="Disordered" evidence="6">
    <location>
        <begin position="85"/>
        <end position="292"/>
    </location>
</feature>
<dbReference type="GO" id="GO:0008270">
    <property type="term" value="F:zinc ion binding"/>
    <property type="evidence" value="ECO:0007669"/>
    <property type="project" value="UniProtKB-KW"/>
</dbReference>
<feature type="compositionally biased region" description="Polar residues" evidence="6">
    <location>
        <begin position="399"/>
        <end position="411"/>
    </location>
</feature>